<evidence type="ECO:0000313" key="2">
    <source>
        <dbReference type="Proteomes" id="UP001064048"/>
    </source>
</evidence>
<keyword evidence="2" id="KW-1185">Reference proteome</keyword>
<organism evidence="1 2">
    <name type="scientific">Choristoneura fumiferana</name>
    <name type="common">Spruce budworm moth</name>
    <name type="synonym">Archips fumiferana</name>
    <dbReference type="NCBI Taxonomy" id="7141"/>
    <lineage>
        <taxon>Eukaryota</taxon>
        <taxon>Metazoa</taxon>
        <taxon>Ecdysozoa</taxon>
        <taxon>Arthropoda</taxon>
        <taxon>Hexapoda</taxon>
        <taxon>Insecta</taxon>
        <taxon>Pterygota</taxon>
        <taxon>Neoptera</taxon>
        <taxon>Endopterygota</taxon>
        <taxon>Lepidoptera</taxon>
        <taxon>Glossata</taxon>
        <taxon>Ditrysia</taxon>
        <taxon>Tortricoidea</taxon>
        <taxon>Tortricidae</taxon>
        <taxon>Tortricinae</taxon>
        <taxon>Choristoneura</taxon>
    </lineage>
</organism>
<name>A0ACC0KUS5_CHOFU</name>
<protein>
    <submittedName>
        <fullName evidence="1">Uncharacterized protein</fullName>
    </submittedName>
</protein>
<dbReference type="Proteomes" id="UP001064048">
    <property type="component" value="Chromosome 2"/>
</dbReference>
<dbReference type="EMBL" id="CM046102">
    <property type="protein sequence ID" value="KAI8440351.1"/>
    <property type="molecule type" value="Genomic_DNA"/>
</dbReference>
<reference evidence="1 2" key="1">
    <citation type="journal article" date="2022" name="Genome Biol. Evol.">
        <title>The Spruce Budworm Genome: Reconstructing the Evolutionary History of Antifreeze Proteins.</title>
        <authorList>
            <person name="Beliveau C."/>
            <person name="Gagne P."/>
            <person name="Picq S."/>
            <person name="Vernygora O."/>
            <person name="Keeling C.I."/>
            <person name="Pinkney K."/>
            <person name="Doucet D."/>
            <person name="Wen F."/>
            <person name="Johnston J.S."/>
            <person name="Maaroufi H."/>
            <person name="Boyle B."/>
            <person name="Laroche J."/>
            <person name="Dewar K."/>
            <person name="Juretic N."/>
            <person name="Blackburn G."/>
            <person name="Nisole A."/>
            <person name="Brunet B."/>
            <person name="Brandao M."/>
            <person name="Lumley L."/>
            <person name="Duan J."/>
            <person name="Quan G."/>
            <person name="Lucarotti C.J."/>
            <person name="Roe A.D."/>
            <person name="Sperling F.A.H."/>
            <person name="Levesque R.C."/>
            <person name="Cusson M."/>
        </authorList>
    </citation>
    <scope>NUCLEOTIDE SEQUENCE [LARGE SCALE GENOMIC DNA]</scope>
    <source>
        <strain evidence="1">Glfc:IPQL:Cfum</strain>
    </source>
</reference>
<sequence>MSSPLASESRTLKKRQLPKLMACMTKSSLENMRNKALFCLDVLDAKGIRRRKQPLHECLILEMREAGFSESSDYLQDILYDNVQLVNEDDIGIVVDLRTREDYLEHISAMLVKAEKLRDNVPGADTEEPFQILTEVRDTAIGKSWPLYEPSEENPKEEVPPDTLFQATAIQLHRVLIGQARQIRSKDPGKAERLSRMGDHEAAAQLLTEMGAMAMEYGLRRHLGRALHLLGELHLRRERPELGTQHLQEAFFCFMGSTRTWQDHPTAAQAKSKVMSTLDVIYKADKKEVYEEEAEQARLMMAISAGDYY</sequence>
<accession>A0ACC0KUS5</accession>
<comment type="caution">
    <text evidence="1">The sequence shown here is derived from an EMBL/GenBank/DDBJ whole genome shotgun (WGS) entry which is preliminary data.</text>
</comment>
<gene>
    <name evidence="1" type="ORF">MSG28_001688</name>
</gene>
<proteinExistence type="predicted"/>
<evidence type="ECO:0000313" key="1">
    <source>
        <dbReference type="EMBL" id="KAI8440351.1"/>
    </source>
</evidence>